<organism evidence="3">
    <name type="scientific">Corethrella appendiculata</name>
    <dbReference type="NCBI Taxonomy" id="1370023"/>
    <lineage>
        <taxon>Eukaryota</taxon>
        <taxon>Metazoa</taxon>
        <taxon>Ecdysozoa</taxon>
        <taxon>Arthropoda</taxon>
        <taxon>Hexapoda</taxon>
        <taxon>Insecta</taxon>
        <taxon>Pterygota</taxon>
        <taxon>Neoptera</taxon>
        <taxon>Endopterygota</taxon>
        <taxon>Diptera</taxon>
        <taxon>Nematocera</taxon>
        <taxon>Culicoidea</taxon>
        <taxon>Chaoboridae</taxon>
        <taxon>Corethrella</taxon>
    </lineage>
</organism>
<evidence type="ECO:0000256" key="1">
    <source>
        <dbReference type="SAM" id="MobiDB-lite"/>
    </source>
</evidence>
<feature type="compositionally biased region" description="Polar residues" evidence="1">
    <location>
        <begin position="258"/>
        <end position="269"/>
    </location>
</feature>
<feature type="region of interest" description="Disordered" evidence="1">
    <location>
        <begin position="146"/>
        <end position="216"/>
    </location>
</feature>
<evidence type="ECO:0000313" key="3">
    <source>
        <dbReference type="EMBL" id="JAB55433.1"/>
    </source>
</evidence>
<dbReference type="EMBL" id="GANO01004438">
    <property type="protein sequence ID" value="JAB55433.1"/>
    <property type="molecule type" value="mRNA"/>
</dbReference>
<dbReference type="InterPro" id="IPR006643">
    <property type="entry name" value="Zasp-like_motif"/>
</dbReference>
<feature type="region of interest" description="Disordered" evidence="1">
    <location>
        <begin position="258"/>
        <end position="294"/>
    </location>
</feature>
<feature type="compositionally biased region" description="Polar residues" evidence="1">
    <location>
        <begin position="181"/>
        <end position="216"/>
    </location>
</feature>
<feature type="domain" description="Zasp-like motif" evidence="2">
    <location>
        <begin position="8"/>
        <end position="33"/>
    </location>
</feature>
<proteinExistence type="evidence at transcript level"/>
<accession>U5EML1</accession>
<protein>
    <submittedName>
        <fullName evidence="3">Putative basic-leucine zipper bzip transcription factor</fullName>
    </submittedName>
</protein>
<dbReference type="AlphaFoldDB" id="U5EML1"/>
<sequence>MATLQRRMLVNKQFNSPIGLYSNANVQETLDRELKRLGNGAIGQLPHPPQTPQPKCKLPMGEKPRQLTYFQMLQYKYDTNGAIGIDFDDPSTTKPSSLAKSAVLQALEDEEREKSGFKRVAWPPPAEINEDEHQQQLEIHSQILHQGPTPKAHAPKSPTYHQQPQYQHHQQQPQHHYQQQTLKSPIQQQHQPRYSPIPQQQTLHSPQIQVRSKSPGLSCTTSFIGGKAVSPRIQSTNYNNLHNSNTPLTFTPLSPSINSSHTPTHYSGGSPSGWAHVASPQPTYHQQPPNYHLPTTTYYHQIQSHPSYEVDFQRPNYYQSQPQAHLYQTPQYQPQATEAFQPTTHYQQPEPQQQQQQYPGYITPLRQHPPITQKPAPVYSSQPVAAIYQGGSNMRGDEKWPPAEYKSQADVDNQQRKQIALGPAFRPRRQNKDYVGLFCPEMF</sequence>
<reference evidence="3" key="1">
    <citation type="journal article" date="2014" name="Insect Biochem. Mol. Biol.">
        <title>An insight into the sialome of the frog biting fly, Corethrella appendiculata.</title>
        <authorList>
            <person name="Ribeiro J.M.C."/>
            <person name="Chagas A.C."/>
            <person name="Pham V.M."/>
            <person name="Lounibos L.P."/>
            <person name="Calvo E."/>
        </authorList>
    </citation>
    <scope>NUCLEOTIDE SEQUENCE</scope>
    <source>
        <tissue evidence="3">Salivary glands</tissue>
    </source>
</reference>
<feature type="compositionally biased region" description="Polar residues" evidence="1">
    <location>
        <begin position="280"/>
        <end position="294"/>
    </location>
</feature>
<evidence type="ECO:0000259" key="2">
    <source>
        <dbReference type="SMART" id="SM00735"/>
    </source>
</evidence>
<dbReference type="SMART" id="SM00735">
    <property type="entry name" value="ZM"/>
    <property type="match status" value="1"/>
</dbReference>
<name>U5EML1_9DIPT</name>
<feature type="compositionally biased region" description="Low complexity" evidence="1">
    <location>
        <begin position="160"/>
        <end position="180"/>
    </location>
</feature>